<evidence type="ECO:0000313" key="2">
    <source>
        <dbReference type="Proteomes" id="UP000499080"/>
    </source>
</evidence>
<dbReference type="Proteomes" id="UP000499080">
    <property type="component" value="Unassembled WGS sequence"/>
</dbReference>
<reference evidence="1 2" key="1">
    <citation type="journal article" date="2019" name="Sci. Rep.">
        <title>Orb-weaving spider Araneus ventricosus genome elucidates the spidroin gene catalogue.</title>
        <authorList>
            <person name="Kono N."/>
            <person name="Nakamura H."/>
            <person name="Ohtoshi R."/>
            <person name="Moran D.A.P."/>
            <person name="Shinohara A."/>
            <person name="Yoshida Y."/>
            <person name="Fujiwara M."/>
            <person name="Mori M."/>
            <person name="Tomita M."/>
            <person name="Arakawa K."/>
        </authorList>
    </citation>
    <scope>NUCLEOTIDE SEQUENCE [LARGE SCALE GENOMIC DNA]</scope>
</reference>
<dbReference type="EMBL" id="BGPR01012926">
    <property type="protein sequence ID" value="GBN58421.1"/>
    <property type="molecule type" value="Genomic_DNA"/>
</dbReference>
<evidence type="ECO:0000313" key="1">
    <source>
        <dbReference type="EMBL" id="GBN58421.1"/>
    </source>
</evidence>
<accession>A0A4Y2Q4N6</accession>
<keyword evidence="2" id="KW-1185">Reference proteome</keyword>
<dbReference type="OrthoDB" id="427924at2759"/>
<organism evidence="1 2">
    <name type="scientific">Araneus ventricosus</name>
    <name type="common">Orbweaver spider</name>
    <name type="synonym">Epeira ventricosa</name>
    <dbReference type="NCBI Taxonomy" id="182803"/>
    <lineage>
        <taxon>Eukaryota</taxon>
        <taxon>Metazoa</taxon>
        <taxon>Ecdysozoa</taxon>
        <taxon>Arthropoda</taxon>
        <taxon>Chelicerata</taxon>
        <taxon>Arachnida</taxon>
        <taxon>Araneae</taxon>
        <taxon>Araneomorphae</taxon>
        <taxon>Entelegynae</taxon>
        <taxon>Araneoidea</taxon>
        <taxon>Araneidae</taxon>
        <taxon>Araneus</taxon>
    </lineage>
</organism>
<proteinExistence type="predicted"/>
<name>A0A4Y2Q4N6_ARAVE</name>
<sequence length="110" mass="12358">MLTDRKPLIHIFSPKQCLPVLNATRLLDYAIFLSGFDYNIKCQETKKQGNAGALSRLPLKVTSDVLADIADVFEIGQIEAMPVTARNLARIMKVDLELKPLYEKLLAEIQ</sequence>
<comment type="caution">
    <text evidence="1">The sequence shown here is derived from an EMBL/GenBank/DDBJ whole genome shotgun (WGS) entry which is preliminary data.</text>
</comment>
<protein>
    <submittedName>
        <fullName evidence="1">Uncharacterized protein</fullName>
    </submittedName>
</protein>
<gene>
    <name evidence="1" type="ORF">AVEN_190686_1</name>
</gene>
<dbReference type="AlphaFoldDB" id="A0A4Y2Q4N6"/>